<evidence type="ECO:0000256" key="1">
    <source>
        <dbReference type="PROSITE-ProRule" id="PRU00325"/>
    </source>
</evidence>
<feature type="domain" description="SWIM-type" evidence="2">
    <location>
        <begin position="96"/>
        <end position="134"/>
    </location>
</feature>
<dbReference type="EMBL" id="SDMP01000003">
    <property type="protein sequence ID" value="RYR67129.1"/>
    <property type="molecule type" value="Genomic_DNA"/>
</dbReference>
<dbReference type="InterPro" id="IPR007527">
    <property type="entry name" value="Znf_SWIM"/>
</dbReference>
<evidence type="ECO:0000259" key="2">
    <source>
        <dbReference type="PROSITE" id="PS50966"/>
    </source>
</evidence>
<organism evidence="3 4">
    <name type="scientific">Arachis hypogaea</name>
    <name type="common">Peanut</name>
    <dbReference type="NCBI Taxonomy" id="3818"/>
    <lineage>
        <taxon>Eukaryota</taxon>
        <taxon>Viridiplantae</taxon>
        <taxon>Streptophyta</taxon>
        <taxon>Embryophyta</taxon>
        <taxon>Tracheophyta</taxon>
        <taxon>Spermatophyta</taxon>
        <taxon>Magnoliopsida</taxon>
        <taxon>eudicotyledons</taxon>
        <taxon>Gunneridae</taxon>
        <taxon>Pentapetalae</taxon>
        <taxon>rosids</taxon>
        <taxon>fabids</taxon>
        <taxon>Fabales</taxon>
        <taxon>Fabaceae</taxon>
        <taxon>Papilionoideae</taxon>
        <taxon>50 kb inversion clade</taxon>
        <taxon>dalbergioids sensu lato</taxon>
        <taxon>Dalbergieae</taxon>
        <taxon>Pterocarpus clade</taxon>
        <taxon>Arachis</taxon>
    </lineage>
</organism>
<evidence type="ECO:0000313" key="3">
    <source>
        <dbReference type="EMBL" id="RYR67129.1"/>
    </source>
</evidence>
<dbReference type="PROSITE" id="PS50966">
    <property type="entry name" value="ZF_SWIM"/>
    <property type="match status" value="1"/>
</dbReference>
<accession>A0A445DVC7</accession>
<protein>
    <recommendedName>
        <fullName evidence="2">SWIM-type domain-containing protein</fullName>
    </recommendedName>
</protein>
<dbReference type="AlphaFoldDB" id="A0A445DVC7"/>
<keyword evidence="4" id="KW-1185">Reference proteome</keyword>
<dbReference type="PANTHER" id="PTHR31973">
    <property type="entry name" value="POLYPROTEIN, PUTATIVE-RELATED"/>
    <property type="match status" value="1"/>
</dbReference>
<proteinExistence type="predicted"/>
<reference evidence="3 4" key="1">
    <citation type="submission" date="2019-01" db="EMBL/GenBank/DDBJ databases">
        <title>Sequencing of cultivated peanut Arachis hypogaea provides insights into genome evolution and oil improvement.</title>
        <authorList>
            <person name="Chen X."/>
        </authorList>
    </citation>
    <scope>NUCLEOTIDE SEQUENCE [LARGE SCALE GENOMIC DNA]</scope>
    <source>
        <strain evidence="4">cv. Fuhuasheng</strain>
        <tissue evidence="3">Leaves</tissue>
    </source>
</reference>
<comment type="caution">
    <text evidence="3">The sequence shown here is derived from an EMBL/GenBank/DDBJ whole genome shotgun (WGS) entry which is preliminary data.</text>
</comment>
<dbReference type="GO" id="GO:0008270">
    <property type="term" value="F:zinc ion binding"/>
    <property type="evidence" value="ECO:0007669"/>
    <property type="project" value="UniProtKB-KW"/>
</dbReference>
<keyword evidence="1" id="KW-0863">Zinc-finger</keyword>
<keyword evidence="1" id="KW-0862">Zinc</keyword>
<keyword evidence="1" id="KW-0479">Metal-binding</keyword>
<dbReference type="Proteomes" id="UP000289738">
    <property type="component" value="Chromosome A03"/>
</dbReference>
<sequence>MRTNCWQIKTFNEDHTCPREDRNRAANRNWVCIKLVKKVRKYPNFRHCEATTYFRTRFDLTLNKNSISRALMDARSVVYGDNGYEKFEVHGHPTNHVVDLGKRLCTCQFWMLTSHLHCYSIPCVHACGALSQVNKPLEDFCHFWLTMESYRKTYNHHINPISGQPLWEHAEECNRPHASKIKRKLGK</sequence>
<gene>
    <name evidence="3" type="ORF">Ahy_A03g013384</name>
</gene>
<evidence type="ECO:0000313" key="4">
    <source>
        <dbReference type="Proteomes" id="UP000289738"/>
    </source>
</evidence>
<dbReference type="PANTHER" id="PTHR31973:SF187">
    <property type="entry name" value="MUTATOR TRANSPOSASE MUDRA PROTEIN"/>
    <property type="match status" value="1"/>
</dbReference>
<name>A0A445DVC7_ARAHY</name>